<feature type="transmembrane region" description="Helical" evidence="5">
    <location>
        <begin position="130"/>
        <end position="149"/>
    </location>
</feature>
<dbReference type="OrthoDB" id="9811718at2"/>
<keyword evidence="5" id="KW-0830">Ubiquinone</keyword>
<dbReference type="RefSeq" id="WP_068001070.1">
    <property type="nucleotide sequence ID" value="NZ_FOFM01000004.1"/>
</dbReference>
<dbReference type="EC" id="7.1.1.-" evidence="5"/>
<comment type="catalytic activity">
    <reaction evidence="5">
        <text>a quinone + NADH + 5 H(+)(in) = a quinol + NAD(+) + 4 H(+)(out)</text>
        <dbReference type="Rhea" id="RHEA:57888"/>
        <dbReference type="ChEBI" id="CHEBI:15378"/>
        <dbReference type="ChEBI" id="CHEBI:24646"/>
        <dbReference type="ChEBI" id="CHEBI:57540"/>
        <dbReference type="ChEBI" id="CHEBI:57945"/>
        <dbReference type="ChEBI" id="CHEBI:132124"/>
    </reaction>
</comment>
<dbReference type="Proteomes" id="UP000076577">
    <property type="component" value="Unassembled WGS sequence"/>
</dbReference>
<comment type="caution">
    <text evidence="8">The sequence shown here is derived from an EMBL/GenBank/DDBJ whole genome shotgun (WGS) entry which is preliminary data.</text>
</comment>
<dbReference type="InterPro" id="IPR001750">
    <property type="entry name" value="ND/Mrp_TM"/>
</dbReference>
<feature type="transmembrane region" description="Helical" evidence="5">
    <location>
        <begin position="341"/>
        <end position="365"/>
    </location>
</feature>
<keyword evidence="5" id="KW-0813">Transport</keyword>
<feature type="transmembrane region" description="Helical" evidence="5">
    <location>
        <begin position="258"/>
        <end position="279"/>
    </location>
</feature>
<reference evidence="8 9" key="1">
    <citation type="journal article" date="2016" name="Front. Microbiol.">
        <title>Comparative Genomic Analysis Reveals a Diverse Repertoire of Genes Involved in Prokaryote-Eukaryote Interactions within the Pseudovibrio Genus.</title>
        <authorList>
            <person name="Romano S."/>
            <person name="Fernandez-Guerra A."/>
            <person name="Reen F.J."/>
            <person name="Glockner F.O."/>
            <person name="Crowley S.P."/>
            <person name="O'Sullivan O."/>
            <person name="Cotter P.D."/>
            <person name="Adams C."/>
            <person name="Dobson A.D."/>
            <person name="O'Gara F."/>
        </authorList>
    </citation>
    <scope>NUCLEOTIDE SEQUENCE [LARGE SCALE GENOMIC DNA]</scope>
    <source>
        <strain evidence="8 9">Ad2</strain>
    </source>
</reference>
<evidence type="ECO:0000256" key="5">
    <source>
        <dbReference type="HAMAP-Rule" id="MF_00445"/>
    </source>
</evidence>
<dbReference type="PRINTS" id="PR01434">
    <property type="entry name" value="NADHDHGNASE5"/>
</dbReference>
<keyword evidence="5" id="KW-0520">NAD</keyword>
<feature type="transmembrane region" description="Helical" evidence="5">
    <location>
        <begin position="317"/>
        <end position="335"/>
    </location>
</feature>
<dbReference type="Pfam" id="PF00361">
    <property type="entry name" value="Proton_antipo_M"/>
    <property type="match status" value="1"/>
</dbReference>
<feature type="transmembrane region" description="Helical" evidence="5">
    <location>
        <begin position="79"/>
        <end position="99"/>
    </location>
</feature>
<protein>
    <recommendedName>
        <fullName evidence="5">NADH-quinone oxidoreductase subunit N</fullName>
        <ecNumber evidence="5">7.1.1.-</ecNumber>
    </recommendedName>
    <alternativeName>
        <fullName evidence="5">NADH dehydrogenase I subunit N</fullName>
    </alternativeName>
    <alternativeName>
        <fullName evidence="5">NDH-1 subunit N</fullName>
    </alternativeName>
</protein>
<evidence type="ECO:0000256" key="1">
    <source>
        <dbReference type="ARBA" id="ARBA00004127"/>
    </source>
</evidence>
<dbReference type="GO" id="GO:0042773">
    <property type="term" value="P:ATP synthesis coupled electron transport"/>
    <property type="evidence" value="ECO:0007669"/>
    <property type="project" value="InterPro"/>
</dbReference>
<keyword evidence="5" id="KW-0874">Quinone</keyword>
<dbReference type="AlphaFoldDB" id="A0A166B3M6"/>
<dbReference type="GO" id="GO:0008137">
    <property type="term" value="F:NADH dehydrogenase (ubiquinone) activity"/>
    <property type="evidence" value="ECO:0007669"/>
    <property type="project" value="InterPro"/>
</dbReference>
<feature type="transmembrane region" description="Helical" evidence="5">
    <location>
        <begin position="161"/>
        <end position="182"/>
    </location>
</feature>
<dbReference type="HAMAP" id="MF_00445">
    <property type="entry name" value="NDH1_NuoN_1"/>
    <property type="match status" value="1"/>
</dbReference>
<feature type="transmembrane region" description="Helical" evidence="5">
    <location>
        <begin position="463"/>
        <end position="481"/>
    </location>
</feature>
<dbReference type="STRING" id="989403.SAMN05421798_104290"/>
<dbReference type="EMBL" id="LMCB01000002">
    <property type="protein sequence ID" value="KZL21863.1"/>
    <property type="molecule type" value="Genomic_DNA"/>
</dbReference>
<evidence type="ECO:0000313" key="9">
    <source>
        <dbReference type="Proteomes" id="UP000076577"/>
    </source>
</evidence>
<dbReference type="InterPro" id="IPR010096">
    <property type="entry name" value="NADH-Q_OxRdtase_suN/2"/>
</dbReference>
<name>A0A166B3M6_9HYPH</name>
<dbReference type="GO" id="GO:0050136">
    <property type="term" value="F:NADH dehydrogenase (quinone) (non-electrogenic) activity"/>
    <property type="evidence" value="ECO:0007669"/>
    <property type="project" value="UniProtKB-UniRule"/>
</dbReference>
<comment type="subcellular location">
    <subcellularLocation>
        <location evidence="5">Cell membrane</location>
        <topology evidence="5">Multi-pass membrane protein</topology>
    </subcellularLocation>
    <subcellularLocation>
        <location evidence="1">Endomembrane system</location>
        <topology evidence="1">Multi-pass membrane protein</topology>
    </subcellularLocation>
    <subcellularLocation>
        <location evidence="6">Membrane</location>
        <topology evidence="6">Multi-pass membrane protein</topology>
    </subcellularLocation>
</comment>
<feature type="transmembrane region" description="Helical" evidence="5">
    <location>
        <begin position="41"/>
        <end position="59"/>
    </location>
</feature>
<feature type="domain" description="NADH:quinone oxidoreductase/Mrp antiporter transmembrane" evidence="7">
    <location>
        <begin position="126"/>
        <end position="436"/>
    </location>
</feature>
<evidence type="ECO:0000256" key="4">
    <source>
        <dbReference type="ARBA" id="ARBA00023136"/>
    </source>
</evidence>
<evidence type="ECO:0000259" key="7">
    <source>
        <dbReference type="Pfam" id="PF00361"/>
    </source>
</evidence>
<dbReference type="PANTHER" id="PTHR22773">
    <property type="entry name" value="NADH DEHYDROGENASE"/>
    <property type="match status" value="1"/>
</dbReference>
<accession>A0A166B3M6</accession>
<dbReference type="PATRIC" id="fig|989403.3.peg.309"/>
<dbReference type="GO" id="GO:0012505">
    <property type="term" value="C:endomembrane system"/>
    <property type="evidence" value="ECO:0007669"/>
    <property type="project" value="UniProtKB-SubCell"/>
</dbReference>
<keyword evidence="5" id="KW-1003">Cell membrane</keyword>
<comment type="subunit">
    <text evidence="5">NDH-1 is composed of 14 different subunits. Subunits NuoA, H, J, K, L, M, N constitute the membrane sector of the complex.</text>
</comment>
<feature type="transmembrane region" description="Helical" evidence="5">
    <location>
        <begin position="14"/>
        <end position="34"/>
    </location>
</feature>
<comment type="function">
    <text evidence="5">NDH-1 shuttles electrons from NADH, via FMN and iron-sulfur (Fe-S) centers, to quinones in the respiratory chain. The immediate electron acceptor for the enzyme in this species is believed to be ubiquinone. Couples the redox reaction to proton translocation (for every two electrons transferred, four hydrogen ions are translocated across the cytoplasmic membrane), and thus conserves the redox energy in a proton gradient.</text>
</comment>
<feature type="transmembrane region" description="Helical" evidence="5">
    <location>
        <begin position="223"/>
        <end position="246"/>
    </location>
</feature>
<dbReference type="NCBIfam" id="TIGR01770">
    <property type="entry name" value="NDH_I_N"/>
    <property type="match status" value="1"/>
</dbReference>
<evidence type="ECO:0000256" key="6">
    <source>
        <dbReference type="RuleBase" id="RU000320"/>
    </source>
</evidence>
<keyword evidence="2 5" id="KW-0812">Transmembrane</keyword>
<dbReference type="GO" id="GO:0048038">
    <property type="term" value="F:quinone binding"/>
    <property type="evidence" value="ECO:0007669"/>
    <property type="project" value="UniProtKB-KW"/>
</dbReference>
<evidence type="ECO:0000313" key="8">
    <source>
        <dbReference type="EMBL" id="KZL21863.1"/>
    </source>
</evidence>
<proteinExistence type="inferred from homology"/>
<keyword evidence="3 5" id="KW-1133">Transmembrane helix</keyword>
<keyword evidence="8" id="KW-0560">Oxidoreductase</keyword>
<keyword evidence="4 5" id="KW-0472">Membrane</keyword>
<dbReference type="GO" id="GO:0005886">
    <property type="term" value="C:plasma membrane"/>
    <property type="evidence" value="ECO:0007669"/>
    <property type="project" value="UniProtKB-SubCell"/>
</dbReference>
<feature type="transmembrane region" description="Helical" evidence="5">
    <location>
        <begin position="412"/>
        <end position="442"/>
    </location>
</feature>
<feature type="transmembrane region" description="Helical" evidence="5">
    <location>
        <begin position="291"/>
        <end position="310"/>
    </location>
</feature>
<keyword evidence="5" id="KW-1278">Translocase</keyword>
<feature type="transmembrane region" description="Helical" evidence="5">
    <location>
        <begin position="106"/>
        <end position="124"/>
    </location>
</feature>
<keyword evidence="9" id="KW-1185">Reference proteome</keyword>
<feature type="transmembrane region" description="Helical" evidence="5">
    <location>
        <begin position="386"/>
        <end position="406"/>
    </location>
</feature>
<gene>
    <name evidence="5 8" type="primary">nuoN</name>
    <name evidence="8" type="ORF">PsAD2_00292</name>
</gene>
<sequence>MTAELLAMPDLMPALPEILLVLGALALLMVGAFGGEKSTPLVTGICVALLTVAGLILLVSPHYGTTFNGAFVQDAFSQYMKVLVLIGSGFAIAMSVAYARSQNFDRFEYPILIVLATVGMMLMLSANDLISMYLGVELQSLALYVVASINRDSVRSTEAGLKYFVLGALSSGMLLYGMSFIYGFTGHTDFVGIASALTDEQASRGLVFGIAGPLIDERASLGVVFGIVFMLAGIAFKISAVPFHMWTPDVYEGAPTPVTAFFAAAPKIAAFGMLVRVLIEALGDVTTDWQQIVVFISIASMGLGAFAAIGQKNIKRLMAYSSIGNMGYALVGLAAGTQAGVHGLIVFMTAYLAMTLGAFACILSMRRKEGMVEEISDLAGLSKTNLPMAMLLAVIMFSLTGLPPLIGFFGKFYVFIAAMEAGLVPLVVIGLVASVVAAYYYLRVIKVMFFDEPTGEFLPMSGEMKIVLGLSSAVVGLFFIMPEPIMNAAANAASVLF</sequence>
<organism evidence="8 9">
    <name type="scientific">Pseudovibrio axinellae</name>
    <dbReference type="NCBI Taxonomy" id="989403"/>
    <lineage>
        <taxon>Bacteria</taxon>
        <taxon>Pseudomonadati</taxon>
        <taxon>Pseudomonadota</taxon>
        <taxon>Alphaproteobacteria</taxon>
        <taxon>Hyphomicrobiales</taxon>
        <taxon>Stappiaceae</taxon>
        <taxon>Pseudovibrio</taxon>
    </lineage>
</organism>
<evidence type="ECO:0000256" key="2">
    <source>
        <dbReference type="ARBA" id="ARBA00022692"/>
    </source>
</evidence>
<evidence type="ECO:0000256" key="3">
    <source>
        <dbReference type="ARBA" id="ARBA00022989"/>
    </source>
</evidence>
<comment type="similarity">
    <text evidence="5">Belongs to the complex I subunit 2 family.</text>
</comment>